<dbReference type="GO" id="GO:0016491">
    <property type="term" value="F:oxidoreductase activity"/>
    <property type="evidence" value="ECO:0007669"/>
    <property type="project" value="UniProtKB-KW"/>
</dbReference>
<dbReference type="FunFam" id="3.40.50.720:FF:000084">
    <property type="entry name" value="Short-chain dehydrogenase reductase"/>
    <property type="match status" value="1"/>
</dbReference>
<dbReference type="InterPro" id="IPR036291">
    <property type="entry name" value="NAD(P)-bd_dom_sf"/>
</dbReference>
<reference evidence="4 5" key="1">
    <citation type="journal article" date="2023" name="Nat. Commun.">
        <title>Origin of minicircular mitochondrial genomes in red algae.</title>
        <authorList>
            <person name="Lee Y."/>
            <person name="Cho C.H."/>
            <person name="Lee Y.M."/>
            <person name="Park S.I."/>
            <person name="Yang J.H."/>
            <person name="West J.A."/>
            <person name="Bhattacharya D."/>
            <person name="Yoon H.S."/>
        </authorList>
    </citation>
    <scope>NUCLEOTIDE SEQUENCE [LARGE SCALE GENOMIC DNA]</scope>
    <source>
        <strain evidence="4 5">CCMP1338</strain>
        <tissue evidence="4">Whole cell</tissue>
    </source>
</reference>
<organism evidence="4 5">
    <name type="scientific">Rhodosorus marinus</name>
    <dbReference type="NCBI Taxonomy" id="101924"/>
    <lineage>
        <taxon>Eukaryota</taxon>
        <taxon>Rhodophyta</taxon>
        <taxon>Stylonematophyceae</taxon>
        <taxon>Stylonematales</taxon>
        <taxon>Stylonemataceae</taxon>
        <taxon>Rhodosorus</taxon>
    </lineage>
</organism>
<dbReference type="PANTHER" id="PTHR43639">
    <property type="entry name" value="OXIDOREDUCTASE, SHORT-CHAIN DEHYDROGENASE/REDUCTASE FAMILY (AFU_ORTHOLOGUE AFUA_5G02870)"/>
    <property type="match status" value="1"/>
</dbReference>
<dbReference type="Pfam" id="PF13561">
    <property type="entry name" value="adh_short_C2"/>
    <property type="match status" value="1"/>
</dbReference>
<protein>
    <recommendedName>
        <fullName evidence="6">Glucose 1-dehydrogenase</fullName>
    </recommendedName>
</protein>
<sequence length="288" mass="30719">MSVDGDATRVSLPDLAGKRVLVTGASGGLGKRMAIEFARQKCKVLVHYFTRREGARHTVQVCEEAGSPFAMSFGADLRSEAAIQTLVDCVEKDFGGVDVLVNNAGIVVKSAVEDCDSKCFDDVYAVNVRAPYLLSRQLAGAMKQSGSGVVINISSVHGTDAAVEFMSAYAMSKAALNALTQSMAAEWAPTIRVLALAPGVVPVERSQKALEETKDMWFQYMPMKRYGTGDEIAKMAIFLASESSAWTTGSVVTVDGGMTARMFMPIRPKPVSPPEPSPVQHPHTAAGP</sequence>
<dbReference type="Proteomes" id="UP001157974">
    <property type="component" value="Unassembled WGS sequence"/>
</dbReference>
<comment type="caution">
    <text evidence="4">The sequence shown here is derived from an EMBL/GenBank/DDBJ whole genome shotgun (WGS) entry which is preliminary data.</text>
</comment>
<dbReference type="EMBL" id="JAMWBK010000009">
    <property type="protein sequence ID" value="KAJ8902329.1"/>
    <property type="molecule type" value="Genomic_DNA"/>
</dbReference>
<dbReference type="AlphaFoldDB" id="A0AAV8UIL4"/>
<dbReference type="PANTHER" id="PTHR43639:SF1">
    <property type="entry name" value="SHORT-CHAIN DEHYDROGENASE_REDUCTASE FAMILY PROTEIN"/>
    <property type="match status" value="1"/>
</dbReference>
<feature type="region of interest" description="Disordered" evidence="3">
    <location>
        <begin position="266"/>
        <end position="288"/>
    </location>
</feature>
<evidence type="ECO:0000256" key="2">
    <source>
        <dbReference type="ARBA" id="ARBA00023002"/>
    </source>
</evidence>
<evidence type="ECO:0000256" key="3">
    <source>
        <dbReference type="SAM" id="MobiDB-lite"/>
    </source>
</evidence>
<keyword evidence="5" id="KW-1185">Reference proteome</keyword>
<evidence type="ECO:0000256" key="1">
    <source>
        <dbReference type="ARBA" id="ARBA00006484"/>
    </source>
</evidence>
<feature type="compositionally biased region" description="Pro residues" evidence="3">
    <location>
        <begin position="267"/>
        <end position="279"/>
    </location>
</feature>
<name>A0AAV8UIL4_9RHOD</name>
<evidence type="ECO:0008006" key="6">
    <source>
        <dbReference type="Google" id="ProtNLM"/>
    </source>
</evidence>
<dbReference type="PROSITE" id="PS00061">
    <property type="entry name" value="ADH_SHORT"/>
    <property type="match status" value="1"/>
</dbReference>
<comment type="similarity">
    <text evidence="1">Belongs to the short-chain dehydrogenases/reductases (SDR) family.</text>
</comment>
<keyword evidence="2" id="KW-0560">Oxidoreductase</keyword>
<accession>A0AAV8UIL4</accession>
<dbReference type="Gene3D" id="3.40.50.720">
    <property type="entry name" value="NAD(P)-binding Rossmann-like Domain"/>
    <property type="match status" value="1"/>
</dbReference>
<evidence type="ECO:0000313" key="4">
    <source>
        <dbReference type="EMBL" id="KAJ8902329.1"/>
    </source>
</evidence>
<proteinExistence type="inferred from homology"/>
<dbReference type="PRINTS" id="PR00081">
    <property type="entry name" value="GDHRDH"/>
</dbReference>
<dbReference type="InterPro" id="IPR020904">
    <property type="entry name" value="Sc_DH/Rdtase_CS"/>
</dbReference>
<evidence type="ECO:0000313" key="5">
    <source>
        <dbReference type="Proteomes" id="UP001157974"/>
    </source>
</evidence>
<gene>
    <name evidence="4" type="ORF">NDN08_006736</name>
</gene>
<dbReference type="InterPro" id="IPR002347">
    <property type="entry name" value="SDR_fam"/>
</dbReference>
<dbReference type="SUPFAM" id="SSF51735">
    <property type="entry name" value="NAD(P)-binding Rossmann-fold domains"/>
    <property type="match status" value="1"/>
</dbReference>
<dbReference type="PRINTS" id="PR00080">
    <property type="entry name" value="SDRFAMILY"/>
</dbReference>
<dbReference type="CDD" id="cd05233">
    <property type="entry name" value="SDR_c"/>
    <property type="match status" value="1"/>
</dbReference>